<sequence length="188" mass="21470">MKKEKRIVLLSHCILNINSKVEGLDEYPSHINNLLKYFIDNNIGMLQLPCPETIVYGIKRWGHVKEQFNTQFFRKQCKEMLEPIVYQVSDYINNGYEIVGVIGIDGSPSCGVNKTCSGNWGGEFIDIDDTKKKIENLVMIEEKGVYIEVLEELLNLHKINIPFYAVDESNGEKSILELISILSKNISL</sequence>
<evidence type="ECO:0000313" key="2">
    <source>
        <dbReference type="Proteomes" id="UP000037267"/>
    </source>
</evidence>
<dbReference type="PATRIC" id="fig|1503.3.peg.565"/>
<accession>A0A0L0W8D7</accession>
<gene>
    <name evidence="1" type="ORF">CLPU_15c00240</name>
</gene>
<dbReference type="STRING" id="1503.CLPU_15c00240"/>
<evidence type="ECO:0000313" key="1">
    <source>
        <dbReference type="EMBL" id="KNF07530.1"/>
    </source>
</evidence>
<organism evidence="1 2">
    <name type="scientific">Gottschalkia purinilytica</name>
    <name type="common">Clostridium purinilyticum</name>
    <dbReference type="NCBI Taxonomy" id="1503"/>
    <lineage>
        <taxon>Bacteria</taxon>
        <taxon>Bacillati</taxon>
        <taxon>Bacillota</taxon>
        <taxon>Tissierellia</taxon>
        <taxon>Tissierellales</taxon>
        <taxon>Gottschalkiaceae</taxon>
        <taxon>Gottschalkia</taxon>
    </lineage>
</organism>
<protein>
    <submittedName>
        <fullName evidence="1">Putative secreted protein</fullName>
    </submittedName>
</protein>
<dbReference type="EMBL" id="LGSS01000015">
    <property type="protein sequence ID" value="KNF07530.1"/>
    <property type="molecule type" value="Genomic_DNA"/>
</dbReference>
<reference evidence="2" key="1">
    <citation type="submission" date="2015-07" db="EMBL/GenBank/DDBJ databases">
        <title>Draft genome sequence of the purine-degrading Gottschalkia purinilyticum DSM 1384 (formerly Clostridium purinilyticum).</title>
        <authorList>
            <person name="Poehlein A."/>
            <person name="Schiel-Bengelsdorf B."/>
            <person name="Bengelsdorf F.R."/>
            <person name="Daniel R."/>
            <person name="Duerre P."/>
        </authorList>
    </citation>
    <scope>NUCLEOTIDE SEQUENCE [LARGE SCALE GENOMIC DNA]</scope>
    <source>
        <strain evidence="2">DSM 1384</strain>
    </source>
</reference>
<dbReference type="InterPro" id="IPR054648">
    <property type="entry name" value="TudS-rel"/>
</dbReference>
<proteinExistence type="predicted"/>
<dbReference type="NCBIfam" id="NF045597">
    <property type="entry name" value="TudS_rel_CD3072"/>
    <property type="match status" value="1"/>
</dbReference>
<dbReference type="Proteomes" id="UP000037267">
    <property type="component" value="Unassembled WGS sequence"/>
</dbReference>
<dbReference type="OrthoDB" id="5420310at2"/>
<keyword evidence="2" id="KW-1185">Reference proteome</keyword>
<dbReference type="RefSeq" id="WP_050356117.1">
    <property type="nucleotide sequence ID" value="NZ_LGSS01000015.1"/>
</dbReference>
<comment type="caution">
    <text evidence="1">The sequence shown here is derived from an EMBL/GenBank/DDBJ whole genome shotgun (WGS) entry which is preliminary data.</text>
</comment>
<dbReference type="AlphaFoldDB" id="A0A0L0W8D7"/>
<name>A0A0L0W8D7_GOTPU</name>